<proteinExistence type="predicted"/>
<evidence type="ECO:0000313" key="1">
    <source>
        <dbReference type="EMBL" id="CDW44000.1"/>
    </source>
</evidence>
<sequence>CTLRHVTYKKRRENYILKNKINCICNNKLKNRKDGSPLRNFFPKIRFITLDGYEQQGCRKSYENKVPRYCHGICSYVK</sequence>
<name>A0A0K2V112_LEPSM</name>
<protein>
    <submittedName>
        <fullName evidence="1">Uncharacterized protein</fullName>
    </submittedName>
</protein>
<dbReference type="EMBL" id="HACA01026639">
    <property type="protein sequence ID" value="CDW44000.1"/>
    <property type="molecule type" value="Transcribed_RNA"/>
</dbReference>
<organism evidence="1">
    <name type="scientific">Lepeophtheirus salmonis</name>
    <name type="common">Salmon louse</name>
    <name type="synonym">Caligus salmonis</name>
    <dbReference type="NCBI Taxonomy" id="72036"/>
    <lineage>
        <taxon>Eukaryota</taxon>
        <taxon>Metazoa</taxon>
        <taxon>Ecdysozoa</taxon>
        <taxon>Arthropoda</taxon>
        <taxon>Crustacea</taxon>
        <taxon>Multicrustacea</taxon>
        <taxon>Hexanauplia</taxon>
        <taxon>Copepoda</taxon>
        <taxon>Siphonostomatoida</taxon>
        <taxon>Caligidae</taxon>
        <taxon>Lepeophtheirus</taxon>
    </lineage>
</organism>
<dbReference type="AlphaFoldDB" id="A0A0K2V112"/>
<reference evidence="1" key="1">
    <citation type="submission" date="2014-05" db="EMBL/GenBank/DDBJ databases">
        <authorList>
            <person name="Chronopoulou M."/>
        </authorList>
    </citation>
    <scope>NUCLEOTIDE SEQUENCE</scope>
    <source>
        <tissue evidence="1">Whole organism</tissue>
    </source>
</reference>
<accession>A0A0K2V112</accession>
<feature type="non-terminal residue" evidence="1">
    <location>
        <position position="1"/>
    </location>
</feature>